<dbReference type="GO" id="GO:0015631">
    <property type="term" value="F:tubulin binding"/>
    <property type="evidence" value="ECO:0007669"/>
    <property type="project" value="TreeGrafter"/>
</dbReference>
<feature type="compositionally biased region" description="Basic and acidic residues" evidence="2">
    <location>
        <begin position="1328"/>
        <end position="1337"/>
    </location>
</feature>
<protein>
    <recommendedName>
        <fullName evidence="3">Pleckstrin homology domain-containing protein</fullName>
    </recommendedName>
</protein>
<feature type="compositionally biased region" description="Basic and acidic residues" evidence="2">
    <location>
        <begin position="320"/>
        <end position="332"/>
    </location>
</feature>
<keyword evidence="1" id="KW-0175">Coiled coil</keyword>
<feature type="compositionally biased region" description="Low complexity" evidence="2">
    <location>
        <begin position="831"/>
        <end position="842"/>
    </location>
</feature>
<feature type="compositionally biased region" description="Polar residues" evidence="2">
    <location>
        <begin position="1134"/>
        <end position="1154"/>
    </location>
</feature>
<evidence type="ECO:0000313" key="5">
    <source>
        <dbReference type="Proteomes" id="UP001166286"/>
    </source>
</evidence>
<feature type="domain" description="Pleckstrin homology" evidence="3">
    <location>
        <begin position="939"/>
        <end position="1083"/>
    </location>
</feature>
<name>A0AA39R7C1_9LECA</name>
<feature type="region of interest" description="Disordered" evidence="2">
    <location>
        <begin position="545"/>
        <end position="901"/>
    </location>
</feature>
<dbReference type="PANTHER" id="PTHR28190:SF2">
    <property type="entry name" value="MIGRATION PROTEIN, PUTATIVE (AFU_ORTHOLOGUE AFUA_2G07730)-RELATED"/>
    <property type="match status" value="1"/>
</dbReference>
<feature type="compositionally biased region" description="Polar residues" evidence="2">
    <location>
        <begin position="545"/>
        <end position="557"/>
    </location>
</feature>
<dbReference type="GO" id="GO:0000226">
    <property type="term" value="P:microtubule cytoskeleton organization"/>
    <property type="evidence" value="ECO:0007669"/>
    <property type="project" value="TreeGrafter"/>
</dbReference>
<feature type="region of interest" description="Disordered" evidence="2">
    <location>
        <begin position="511"/>
        <end position="533"/>
    </location>
</feature>
<accession>A0AA39R7C1</accession>
<sequence>MVLDNGYPYAGQALPTPSGTPYQTPSRGLSGRSSRQTSSSPGPDYSSSPFPPLDDSYFSNQHTTMDTGDERYSARDPRRLTQNLDMSLVSQIHSLKKELESKDNLVHTLEESLHQSKAENERLTADLTTQKAEVKSVKSQMQSLEHDMLKEFEKTVRERDDAVESVADTRKRLEDSKKKVRAQEEDANRTNELWERDRQDLEDKNCRLESKNNVLEQHLKTMAAAMAAQSTAQSQIFGTDDNFGPRTSSRQSNRSLDDIYEDKPATNFRDSRLNGLRRPGSSQMGSLSLAEELELDDEEDENEDEDSAMKFSHALPEEEGPSRRYSEDEKAKKVMGFHADGSEQRARDRSSSQTSIKSVDSHLRFLRKQSAVAYTDTAIQCSPLPSPPPQSRQVEIASEKTVEQTEHAANQSRKRVSIPQIFVEQNATVRSEVSKPKAAIKASRMVSTACQTEEESSSPLSSPKPTNWLPISVPGKETRNWSTQTSDDGLPAFTSAGPRISLSPLDVPVIAIHPPSSRPPSSHNSVVLPPRTKNAGCQVAIEVPTNSRSTAMQTDQIQSEKRPNRLPLRLQLSSPSSQPPSQFSGRRIQAPEALYTSAGESSKHAVPIVPPKSSRRSIPSPSTEVEEGWRKPSSPVEDAYPGNNDNGPLNSKDAFSPRRPIRSDSIFAGFDASDDGNDKVPSDYSDDDFGNAEPIRKTLSKVQNSWKLVPQSDDSVFDKVKSASEDHGDQPSKELTKMPIPKAKGSSQSSSKTFHTKHTEPSRKPQSTTKEGDMRRKPPMTNGIAGHTQRARSPSLPNAPGKETTIAPPFPVPTRSSSRRIPVSASDGAVSPSPYTTSFFTTRRGQDPGKAPSKRKMLRKTQSAAAVSKTTGPLPPHPPLPKSASSSMPGRPKSPRLPHNQFVLPYDHVPELPSQLSKASRPPSHAGQASIEAPSQQTSVVDAIAQTMVGEWMWKYVRKRTSFGITETPQAEFEMGRNGETGNSSGVRHKRWVWLAPYENAVIWSSKQPTSGPALLGKGGRKLTIQSVLDVKDDTPLPKNAGIQSAFDRSILILTPERALKFTATSRDRHYIWLTALSFLSHSTHGMIELTSPPPMPQQEYQPPLSQVPVSGFRRTAIRDSIRVAKDKPRPSFGTHSYSSPPSETTRETVSGSNIDWGDTGRLSEEAAEPPQIPRIAAHARKRSSTGPRPVPLSAFHSYPGNSTSLGSSFSNQAPTHLAPTSRDKYDRYVPRSRGGLGAERSHDMTPYIESYTPPPPIVPDNFYDPAGTMRMEAFVDRNESRNGEPLKAKREAKGYRTKHGRKKDLSYWGVEDGGGSSGAPSLPSLRLRGEDPFSGF</sequence>
<feature type="compositionally biased region" description="Basic and acidic residues" evidence="2">
    <location>
        <begin position="340"/>
        <end position="350"/>
    </location>
</feature>
<organism evidence="4 5">
    <name type="scientific">Cladonia borealis</name>
    <dbReference type="NCBI Taxonomy" id="184061"/>
    <lineage>
        <taxon>Eukaryota</taxon>
        <taxon>Fungi</taxon>
        <taxon>Dikarya</taxon>
        <taxon>Ascomycota</taxon>
        <taxon>Pezizomycotina</taxon>
        <taxon>Lecanoromycetes</taxon>
        <taxon>OSLEUM clade</taxon>
        <taxon>Lecanoromycetidae</taxon>
        <taxon>Lecanorales</taxon>
        <taxon>Lecanorineae</taxon>
        <taxon>Cladoniaceae</taxon>
        <taxon>Cladonia</taxon>
    </lineage>
</organism>
<feature type="region of interest" description="Disordered" evidence="2">
    <location>
        <begin position="1"/>
        <end position="78"/>
    </location>
</feature>
<proteinExistence type="predicted"/>
<feature type="compositionally biased region" description="Basic and acidic residues" evidence="2">
    <location>
        <begin position="397"/>
        <end position="406"/>
    </location>
</feature>
<feature type="coiled-coil region" evidence="1">
    <location>
        <begin position="92"/>
        <end position="204"/>
    </location>
</feature>
<feature type="region of interest" description="Disordered" evidence="2">
    <location>
        <begin position="446"/>
        <end position="498"/>
    </location>
</feature>
<gene>
    <name evidence="4" type="ORF">JMJ35_002408</name>
</gene>
<dbReference type="GO" id="GO:0032065">
    <property type="term" value="P:maintenance of protein location in cell cortex"/>
    <property type="evidence" value="ECO:0007669"/>
    <property type="project" value="InterPro"/>
</dbReference>
<feature type="region of interest" description="Disordered" evidence="2">
    <location>
        <begin position="236"/>
        <end position="359"/>
    </location>
</feature>
<feature type="compositionally biased region" description="Low complexity" evidence="2">
    <location>
        <begin position="25"/>
        <end position="48"/>
    </location>
</feature>
<reference evidence="4" key="1">
    <citation type="submission" date="2023-03" db="EMBL/GenBank/DDBJ databases">
        <title>Complete genome of Cladonia borealis.</title>
        <authorList>
            <person name="Park H."/>
        </authorList>
    </citation>
    <scope>NUCLEOTIDE SEQUENCE</scope>
    <source>
        <strain evidence="4">ANT050790</strain>
    </source>
</reference>
<evidence type="ECO:0000259" key="3">
    <source>
        <dbReference type="Pfam" id="PF12814"/>
    </source>
</evidence>
<evidence type="ECO:0000256" key="1">
    <source>
        <dbReference type="SAM" id="Coils"/>
    </source>
</evidence>
<dbReference type="PANTHER" id="PTHR28190">
    <property type="entry name" value="NUCLEAR MIGRATION PROTEIN NUM1"/>
    <property type="match status" value="1"/>
</dbReference>
<dbReference type="Pfam" id="PF12814">
    <property type="entry name" value="Mcp5_PH"/>
    <property type="match status" value="1"/>
</dbReference>
<feature type="compositionally biased region" description="Polar residues" evidence="2">
    <location>
        <begin position="1200"/>
        <end position="1215"/>
    </location>
</feature>
<dbReference type="GO" id="GO:0005938">
    <property type="term" value="C:cell cortex"/>
    <property type="evidence" value="ECO:0007669"/>
    <property type="project" value="InterPro"/>
</dbReference>
<evidence type="ECO:0000313" key="4">
    <source>
        <dbReference type="EMBL" id="KAK0515029.1"/>
    </source>
</evidence>
<feature type="region of interest" description="Disordered" evidence="2">
    <location>
        <begin position="1088"/>
        <end position="1337"/>
    </location>
</feature>
<feature type="compositionally biased region" description="Basic and acidic residues" evidence="2">
    <location>
        <begin position="1274"/>
        <end position="1295"/>
    </location>
</feature>
<feature type="compositionally biased region" description="Low complexity" evidence="2">
    <location>
        <begin position="565"/>
        <end position="582"/>
    </location>
</feature>
<feature type="compositionally biased region" description="Basic and acidic residues" evidence="2">
    <location>
        <begin position="716"/>
        <end position="736"/>
    </location>
</feature>
<dbReference type="Proteomes" id="UP001166286">
    <property type="component" value="Unassembled WGS sequence"/>
</dbReference>
<feature type="compositionally biased region" description="Polar residues" evidence="2">
    <location>
        <begin position="15"/>
        <end position="24"/>
    </location>
</feature>
<feature type="compositionally biased region" description="Basic and acidic residues" evidence="2">
    <location>
        <begin position="1117"/>
        <end position="1130"/>
    </location>
</feature>
<feature type="compositionally biased region" description="Basic and acidic residues" evidence="2">
    <location>
        <begin position="68"/>
        <end position="78"/>
    </location>
</feature>
<dbReference type="InterPro" id="IPR053005">
    <property type="entry name" value="Nuclear_Pos-Cytoskel_Interact"/>
</dbReference>
<keyword evidence="5" id="KW-1185">Reference proteome</keyword>
<feature type="region of interest" description="Disordered" evidence="2">
    <location>
        <begin position="379"/>
        <end position="414"/>
    </location>
</feature>
<comment type="caution">
    <text evidence="4">The sequence shown here is derived from an EMBL/GenBank/DDBJ whole genome shotgun (WGS) entry which is preliminary data.</text>
</comment>
<feature type="compositionally biased region" description="Polar residues" evidence="2">
    <location>
        <begin position="860"/>
        <end position="871"/>
    </location>
</feature>
<feature type="compositionally biased region" description="Acidic residues" evidence="2">
    <location>
        <begin position="291"/>
        <end position="306"/>
    </location>
</feature>
<dbReference type="GO" id="GO:0005543">
    <property type="term" value="F:phospholipid binding"/>
    <property type="evidence" value="ECO:0007669"/>
    <property type="project" value="InterPro"/>
</dbReference>
<feature type="compositionally biased region" description="Polar residues" evidence="2">
    <location>
        <begin position="245"/>
        <end position="254"/>
    </location>
</feature>
<evidence type="ECO:0000256" key="2">
    <source>
        <dbReference type="SAM" id="MobiDB-lite"/>
    </source>
</evidence>
<dbReference type="InterPro" id="IPR024774">
    <property type="entry name" value="PH_dom-Mcp5-type"/>
</dbReference>
<dbReference type="EMBL" id="JAFEKC020000004">
    <property type="protein sequence ID" value="KAK0515029.1"/>
    <property type="molecule type" value="Genomic_DNA"/>
</dbReference>
<feature type="compositionally biased region" description="Polar residues" evidence="2">
    <location>
        <begin position="57"/>
        <end position="66"/>
    </location>
</feature>
<dbReference type="GO" id="GO:0005739">
    <property type="term" value="C:mitochondrion"/>
    <property type="evidence" value="ECO:0007669"/>
    <property type="project" value="TreeGrafter"/>
</dbReference>
<feature type="region of interest" description="Disordered" evidence="2">
    <location>
        <begin position="913"/>
        <end position="936"/>
    </location>
</feature>
<feature type="compositionally biased region" description="Basic and acidic residues" evidence="2">
    <location>
        <begin position="255"/>
        <end position="272"/>
    </location>
</feature>